<evidence type="ECO:0000256" key="11">
    <source>
        <dbReference type="HAMAP-Rule" id="MF_04041"/>
    </source>
</evidence>
<dbReference type="GO" id="GO:0044178">
    <property type="term" value="C:host cell Golgi membrane"/>
    <property type="evidence" value="ECO:0007669"/>
    <property type="project" value="UniProtKB-SubCell"/>
</dbReference>
<protein>
    <recommendedName>
        <fullName evidence="11">Cytoplasmic envelopment protein 3</fullName>
    </recommendedName>
</protein>
<evidence type="ECO:0000256" key="8">
    <source>
        <dbReference type="ARBA" id="ARBA00023136"/>
    </source>
</evidence>
<comment type="subunit">
    <text evidence="11">Interacts with cytoplasmic envelopment protein 2; this interaction is essential for the proper localization of each protein to the assembly complex and thus for the production of infectious virus.</text>
</comment>
<dbReference type="HAMAP" id="MF_04041">
    <property type="entry name" value="HSV_CEP3_betahv"/>
    <property type="match status" value="1"/>
</dbReference>
<evidence type="ECO:0000313" key="14">
    <source>
        <dbReference type="EMBL" id="ADG34170.1"/>
    </source>
</evidence>
<comment type="similarity">
    <text evidence="11">Belongs to the herpesviridae cytoplasmic envelopment protein 3 family.</text>
</comment>
<evidence type="ECO:0000256" key="2">
    <source>
        <dbReference type="ARBA" id="ARBA00022553"/>
    </source>
</evidence>
<evidence type="ECO:0000256" key="6">
    <source>
        <dbReference type="ARBA" id="ARBA00022844"/>
    </source>
</evidence>
<dbReference type="EMBL" id="GU585472">
    <property type="protein sequence ID" value="ADG34170.1"/>
    <property type="molecule type" value="mRNA"/>
</dbReference>
<comment type="PTM">
    <text evidence="11">Myristoylation and palmitoylation (probably on one or more of the nearby cysteines at the N-terminus) enable membrane-binding and Golgi apparatus-specific targeting and are essential for efficient packaging.</text>
</comment>
<dbReference type="EMBL" id="GU585467">
    <property type="protein sequence ID" value="ADG34165.1"/>
    <property type="molecule type" value="mRNA"/>
</dbReference>
<dbReference type="GO" id="GO:0055036">
    <property type="term" value="C:virion membrane"/>
    <property type="evidence" value="ECO:0007669"/>
    <property type="project" value="UniProtKB-SubCell"/>
</dbReference>
<evidence type="ECO:0000256" key="12">
    <source>
        <dbReference type="SAM" id="MobiDB-lite"/>
    </source>
</evidence>
<gene>
    <name evidence="13" type="primary">UL99</name>
</gene>
<keyword evidence="6 11" id="KW-0946">Virion</keyword>
<comment type="PTM">
    <text evidence="11">Phosphorylated. Phosphorylation does not seem to be required for recycling to the host Golgi apparatus. Packaging is selective for underphosphorylated forms.</text>
</comment>
<comment type="subcellular location">
    <subcellularLocation>
        <location evidence="11">Virion tegument</location>
    </subcellularLocation>
    <subcellularLocation>
        <location evidence="11">Virion membrane</location>
        <topology evidence="11">Lipid-anchor</topology>
    </subcellularLocation>
    <subcellularLocation>
        <location evidence="11">Host cell membrane</location>
        <topology evidence="11">Lipid-anchor</topology>
        <orientation evidence="11">Cytoplasmic side</orientation>
    </subcellularLocation>
    <subcellularLocation>
        <location evidence="11">Host Golgi apparatus membrane</location>
        <topology evidence="11">Lipid-anchor</topology>
        <orientation evidence="11">Cytoplasmic side</orientation>
    </subcellularLocation>
    <text evidence="11">Virion membrane-associated tegument protein. Associates with host membrane lipids rafts. During virion morphogenesis, this protein probably accumulates in the endosomes and trans-Golgi where secondary envelopment occurs. It is probably transported to the cell surface from where it is endocytosed and directed to the trans-Golgi network (TGN).</text>
</comment>
<keyword evidence="9 11" id="KW-0564">Palmitate</keyword>
<reference evidence="13" key="1">
    <citation type="submission" date="2010-01" db="EMBL/GenBank/DDBJ databases">
        <authorList>
            <person name="Ma Y."/>
            <person name="Ruan Q."/>
            <person name="Ji Y."/>
            <person name="Wang N."/>
            <person name="Li M."/>
            <person name="Qi Y."/>
            <person name="He R."/>
            <person name="Sun Z."/>
            <person name="Ren G."/>
        </authorList>
    </citation>
    <scope>NUCLEOTIDE SEQUENCE</scope>
    <source>
        <strain evidence="13">Han0110</strain>
        <strain evidence="14">HanB09</strain>
    </source>
</reference>
<evidence type="ECO:0000256" key="9">
    <source>
        <dbReference type="ARBA" id="ARBA00023139"/>
    </source>
</evidence>
<keyword evidence="5 11" id="KW-1040">Host Golgi apparatus</keyword>
<evidence type="ECO:0000256" key="1">
    <source>
        <dbReference type="ARBA" id="ARBA00022511"/>
    </source>
</evidence>
<feature type="initiator methionine" description="Removed; by host" evidence="11">
    <location>
        <position position="1"/>
    </location>
</feature>
<evidence type="ECO:0000256" key="4">
    <source>
        <dbReference type="ARBA" id="ARBA00022707"/>
    </source>
</evidence>
<evidence type="ECO:0000256" key="3">
    <source>
        <dbReference type="ARBA" id="ARBA00022580"/>
    </source>
</evidence>
<dbReference type="InterPro" id="IPR034705">
    <property type="entry name" value="HSV_CEP3_betahv"/>
</dbReference>
<feature type="compositionally biased region" description="Basic residues" evidence="12">
    <location>
        <begin position="108"/>
        <end position="124"/>
    </location>
</feature>
<keyword evidence="4 11" id="KW-0519">Myristate</keyword>
<feature type="compositionally biased region" description="Polar residues" evidence="12">
    <location>
        <begin position="30"/>
        <end position="43"/>
    </location>
</feature>
<feature type="compositionally biased region" description="Acidic residues" evidence="12">
    <location>
        <begin position="44"/>
        <end position="58"/>
    </location>
</feature>
<sequence length="191" mass="21081">MGAELCKRICCEFGTTPGEPLKDALGRQVSLRSYDNIPPTSSSDEGEDDDDGEDDDNEERQQKLRLCGSGCGGNDSSSGSHREATHDGSKKNAVRSTFREDKAPKPSKQSKKKKEKPSKHHHHQQSSIMQETDDPRREDTSIYLSPAPGPPVQVVAKRLPRPDTPRSPRQKKISQRRSTPGTKKPAAPLPF</sequence>
<keyword evidence="7 11" id="KW-1043">Host membrane</keyword>
<accession>D6NSA2</accession>
<evidence type="ECO:0000256" key="5">
    <source>
        <dbReference type="ARBA" id="ARBA00022812"/>
    </source>
</evidence>
<name>D6NSA2_HCMV</name>
<feature type="lipid moiety-binding region" description="N-myristoyl glycine; by host" evidence="11">
    <location>
        <position position="2"/>
    </location>
</feature>
<keyword evidence="3 11" id="KW-0920">Virion tegument</keyword>
<organism evidence="13">
    <name type="scientific">Human cytomegalovirus</name>
    <name type="common">HHV-5</name>
    <name type="synonym">Human herpesvirus 5</name>
    <dbReference type="NCBI Taxonomy" id="10359"/>
    <lineage>
        <taxon>Viruses</taxon>
        <taxon>Duplodnaviria</taxon>
        <taxon>Heunggongvirae</taxon>
        <taxon>Peploviricota</taxon>
        <taxon>Herviviricetes</taxon>
        <taxon>Herpesvirales</taxon>
        <taxon>Orthoherpesviridae</taxon>
        <taxon>Betaherpesvirinae</taxon>
        <taxon>Cytomegalovirus</taxon>
        <taxon>Cytomegalovirus humanbeta5</taxon>
    </lineage>
</organism>
<organismHost>
    <name type="scientific">Homo sapiens</name>
    <name type="common">Human</name>
    <dbReference type="NCBI Taxonomy" id="9606"/>
</organismHost>
<dbReference type="GO" id="GO:0019033">
    <property type="term" value="C:viral tegument"/>
    <property type="evidence" value="ECO:0007669"/>
    <property type="project" value="UniProtKB-SubCell"/>
</dbReference>
<keyword evidence="10 11" id="KW-0449">Lipoprotein</keyword>
<proteinExistence type="evidence at transcript level"/>
<feature type="compositionally biased region" description="Basic and acidic residues" evidence="12">
    <location>
        <begin position="80"/>
        <end position="90"/>
    </location>
</feature>
<evidence type="ECO:0000313" key="13">
    <source>
        <dbReference type="EMBL" id="ADG34165.1"/>
    </source>
</evidence>
<dbReference type="GO" id="GO:0020002">
    <property type="term" value="C:host cell plasma membrane"/>
    <property type="evidence" value="ECO:0007669"/>
    <property type="project" value="UniProtKB-SubCell"/>
</dbReference>
<comment type="function">
    <text evidence="11">Plays an important role in the cytoplasmic envelopment of tegument proteins and capsids during the assembly and egress processes. Participates also in viral entry at the fusion step probably by regulating the core fusion machinery.</text>
</comment>
<dbReference type="GO" id="GO:0046760">
    <property type="term" value="P:viral budding from Golgi membrane"/>
    <property type="evidence" value="ECO:0007669"/>
    <property type="project" value="UniProtKB-UniRule"/>
</dbReference>
<evidence type="ECO:0000256" key="10">
    <source>
        <dbReference type="ARBA" id="ARBA00023288"/>
    </source>
</evidence>
<keyword evidence="8 11" id="KW-0472">Membrane</keyword>
<keyword evidence="1 11" id="KW-1032">Host cell membrane</keyword>
<feature type="region of interest" description="Disordered" evidence="12">
    <location>
        <begin position="16"/>
        <end position="191"/>
    </location>
</feature>
<keyword evidence="2 11" id="KW-0597">Phosphoprotein</keyword>
<evidence type="ECO:0000256" key="7">
    <source>
        <dbReference type="ARBA" id="ARBA00022870"/>
    </source>
</evidence>